<evidence type="ECO:0000313" key="7">
    <source>
        <dbReference type="EMBL" id="GAA0859288.1"/>
    </source>
</evidence>
<dbReference type="Gene3D" id="3.10.50.40">
    <property type="match status" value="1"/>
</dbReference>
<reference evidence="7 8" key="1">
    <citation type="journal article" date="2019" name="Int. J. Syst. Evol. Microbiol.">
        <title>The Global Catalogue of Microorganisms (GCM) 10K type strain sequencing project: providing services to taxonomists for standard genome sequencing and annotation.</title>
        <authorList>
            <consortium name="The Broad Institute Genomics Platform"/>
            <consortium name="The Broad Institute Genome Sequencing Center for Infectious Disease"/>
            <person name="Wu L."/>
            <person name="Ma J."/>
        </authorList>
    </citation>
    <scope>NUCLEOTIDE SEQUENCE [LARGE SCALE GENOMIC DNA]</scope>
    <source>
        <strain evidence="7 8">JCM 15896</strain>
    </source>
</reference>
<evidence type="ECO:0000256" key="4">
    <source>
        <dbReference type="ARBA" id="ARBA00023110"/>
    </source>
</evidence>
<dbReference type="SUPFAM" id="SSF54534">
    <property type="entry name" value="FKBP-like"/>
    <property type="match status" value="1"/>
</dbReference>
<comment type="similarity">
    <text evidence="2">Belongs to the PpiC/parvulin rotamase family.</text>
</comment>
<feature type="domain" description="PpiC" evidence="6">
    <location>
        <begin position="114"/>
        <end position="215"/>
    </location>
</feature>
<dbReference type="InterPro" id="IPR050245">
    <property type="entry name" value="PrsA_foldase"/>
</dbReference>
<dbReference type="EC" id="5.2.1.8" evidence="3"/>
<evidence type="ECO:0000256" key="2">
    <source>
        <dbReference type="ARBA" id="ARBA00007656"/>
    </source>
</evidence>
<comment type="catalytic activity">
    <reaction evidence="1">
        <text>[protein]-peptidylproline (omega=180) = [protein]-peptidylproline (omega=0)</text>
        <dbReference type="Rhea" id="RHEA:16237"/>
        <dbReference type="Rhea" id="RHEA-COMP:10747"/>
        <dbReference type="Rhea" id="RHEA-COMP:10748"/>
        <dbReference type="ChEBI" id="CHEBI:83833"/>
        <dbReference type="ChEBI" id="CHEBI:83834"/>
        <dbReference type="EC" id="5.2.1.8"/>
    </reaction>
</comment>
<keyword evidence="8" id="KW-1185">Reference proteome</keyword>
<dbReference type="Pfam" id="PF00639">
    <property type="entry name" value="Rotamase"/>
    <property type="match status" value="1"/>
</dbReference>
<dbReference type="InterPro" id="IPR046357">
    <property type="entry name" value="PPIase_dom_sf"/>
</dbReference>
<dbReference type="InterPro" id="IPR000297">
    <property type="entry name" value="PPIase_PpiC"/>
</dbReference>
<evidence type="ECO:0000259" key="6">
    <source>
        <dbReference type="PROSITE" id="PS50198"/>
    </source>
</evidence>
<dbReference type="SUPFAM" id="SSF109998">
    <property type="entry name" value="Triger factor/SurA peptide-binding domain-like"/>
    <property type="match status" value="1"/>
</dbReference>
<proteinExistence type="inferred from homology"/>
<evidence type="ECO:0000256" key="5">
    <source>
        <dbReference type="PROSITE-ProRule" id="PRU00278"/>
    </source>
</evidence>
<sequence>MINQGTSMSLTNTSSITVNGHVIPAAAIDAEIQYHPAETRRQAMIKAAETLIIGELLAQKAVEKGLLNDADRTVIEDQPALVDALLDQEVAIPHATDEECRRYFEANTATFTTSPLVEVSHILLAADPKDLEHRAETHALALKIIDQLTRNQASFVEMAKAYSVCPSKEVGGSLGQISNGQTVSEFERQVFASDVGLMPTPVESRYGYHVVLIARKVPGKPLTYDLVKEKIQTYLNDRVQRKAISQYLHRMVSDANIIGFHFDIEASPLVQ</sequence>
<dbReference type="PANTHER" id="PTHR47245">
    <property type="entry name" value="PEPTIDYLPROLYL ISOMERASE"/>
    <property type="match status" value="1"/>
</dbReference>
<organism evidence="7 8">
    <name type="scientific">Aliiglaciecola litoralis</name>
    <dbReference type="NCBI Taxonomy" id="582857"/>
    <lineage>
        <taxon>Bacteria</taxon>
        <taxon>Pseudomonadati</taxon>
        <taxon>Pseudomonadota</taxon>
        <taxon>Gammaproteobacteria</taxon>
        <taxon>Alteromonadales</taxon>
        <taxon>Alteromonadaceae</taxon>
        <taxon>Aliiglaciecola</taxon>
    </lineage>
</organism>
<evidence type="ECO:0000313" key="8">
    <source>
        <dbReference type="Proteomes" id="UP001500359"/>
    </source>
</evidence>
<dbReference type="PROSITE" id="PS50198">
    <property type="entry name" value="PPIC_PPIASE_2"/>
    <property type="match status" value="1"/>
</dbReference>
<dbReference type="Proteomes" id="UP001500359">
    <property type="component" value="Unassembled WGS sequence"/>
</dbReference>
<dbReference type="EMBL" id="BAAAFD010000011">
    <property type="protein sequence ID" value="GAA0859288.1"/>
    <property type="molecule type" value="Genomic_DNA"/>
</dbReference>
<accession>A0ABN1LR56</accession>
<gene>
    <name evidence="7" type="ORF">GCM10009114_32190</name>
</gene>
<dbReference type="PANTHER" id="PTHR47245:SF2">
    <property type="entry name" value="PEPTIDYL-PROLYL CIS-TRANS ISOMERASE HP_0175-RELATED"/>
    <property type="match status" value="1"/>
</dbReference>
<evidence type="ECO:0000256" key="3">
    <source>
        <dbReference type="ARBA" id="ARBA00013194"/>
    </source>
</evidence>
<protein>
    <recommendedName>
        <fullName evidence="3">peptidylprolyl isomerase</fullName>
        <ecNumber evidence="3">5.2.1.8</ecNumber>
    </recommendedName>
</protein>
<keyword evidence="4 5" id="KW-0697">Rotamase</keyword>
<name>A0ABN1LR56_9ALTE</name>
<evidence type="ECO:0000256" key="1">
    <source>
        <dbReference type="ARBA" id="ARBA00000971"/>
    </source>
</evidence>
<keyword evidence="5 7" id="KW-0413">Isomerase</keyword>
<dbReference type="InterPro" id="IPR027304">
    <property type="entry name" value="Trigger_fact/SurA_dom_sf"/>
</dbReference>
<comment type="caution">
    <text evidence="7">The sequence shown here is derived from an EMBL/GenBank/DDBJ whole genome shotgun (WGS) entry which is preliminary data.</text>
</comment>
<dbReference type="GO" id="GO:0016853">
    <property type="term" value="F:isomerase activity"/>
    <property type="evidence" value="ECO:0007669"/>
    <property type="project" value="UniProtKB-KW"/>
</dbReference>